<dbReference type="Gene3D" id="1.10.1740.10">
    <property type="match status" value="1"/>
</dbReference>
<evidence type="ECO:0000256" key="4">
    <source>
        <dbReference type="ARBA" id="ARBA00023163"/>
    </source>
</evidence>
<dbReference type="RefSeq" id="WP_169226537.1">
    <property type="nucleotide sequence ID" value="NZ_JABBGC010000002.1"/>
</dbReference>
<dbReference type="InterPro" id="IPR039425">
    <property type="entry name" value="RNA_pol_sigma-70-like"/>
</dbReference>
<evidence type="ECO:0000313" key="8">
    <source>
        <dbReference type="Proteomes" id="UP000583266"/>
    </source>
</evidence>
<dbReference type="NCBIfam" id="TIGR02985">
    <property type="entry name" value="Sig70_bacteroi1"/>
    <property type="match status" value="1"/>
</dbReference>
<sequence length="193" mass="22389">MRMKELGDSVLLDKLKQNDKAAFTELYNRYWDKMYVIAVNRLNNPAEAEEAVQEVFYNIWKRRADISVTLSLPAYLATAVKYEVLNTLARQKRFRCYEKYTAYTGATADESAGEQLQVADMQRQLQQTIKALPEQCRLVYRLSREGGYSRKEIASTLDISEKTVANHLTRALKSLRGTFTELFRIIIIFLLTR</sequence>
<dbReference type="InterPro" id="IPR013324">
    <property type="entry name" value="RNA_pol_sigma_r3/r4-like"/>
</dbReference>
<dbReference type="InterPro" id="IPR000792">
    <property type="entry name" value="Tscrpt_reg_LuxR_C"/>
</dbReference>
<dbReference type="InterPro" id="IPR007627">
    <property type="entry name" value="RNA_pol_sigma70_r2"/>
</dbReference>
<dbReference type="GO" id="GO:0003677">
    <property type="term" value="F:DNA binding"/>
    <property type="evidence" value="ECO:0007669"/>
    <property type="project" value="InterPro"/>
</dbReference>
<dbReference type="InterPro" id="IPR014284">
    <property type="entry name" value="RNA_pol_sigma-70_dom"/>
</dbReference>
<name>A0A848GPI2_9BACT</name>
<protein>
    <submittedName>
        <fullName evidence="7">RNA polymerase sigma-70 factor</fullName>
    </submittedName>
</protein>
<comment type="similarity">
    <text evidence="1">Belongs to the sigma-70 factor family. ECF subfamily.</text>
</comment>
<dbReference type="PANTHER" id="PTHR43133">
    <property type="entry name" value="RNA POLYMERASE ECF-TYPE SIGMA FACTO"/>
    <property type="match status" value="1"/>
</dbReference>
<evidence type="ECO:0000256" key="1">
    <source>
        <dbReference type="ARBA" id="ARBA00010641"/>
    </source>
</evidence>
<dbReference type="InterPro" id="IPR014327">
    <property type="entry name" value="RNA_pol_sigma70_bacteroid"/>
</dbReference>
<dbReference type="Proteomes" id="UP000583266">
    <property type="component" value="Unassembled WGS sequence"/>
</dbReference>
<dbReference type="InterPro" id="IPR013249">
    <property type="entry name" value="RNA_pol_sigma70_r4_t2"/>
</dbReference>
<dbReference type="Pfam" id="PF08281">
    <property type="entry name" value="Sigma70_r4_2"/>
    <property type="match status" value="1"/>
</dbReference>
<dbReference type="NCBIfam" id="TIGR02937">
    <property type="entry name" value="sigma70-ECF"/>
    <property type="match status" value="1"/>
</dbReference>
<accession>A0A848GPI2</accession>
<evidence type="ECO:0000259" key="6">
    <source>
        <dbReference type="Pfam" id="PF08281"/>
    </source>
</evidence>
<keyword evidence="8" id="KW-1185">Reference proteome</keyword>
<dbReference type="SUPFAM" id="SSF88946">
    <property type="entry name" value="Sigma2 domain of RNA polymerase sigma factors"/>
    <property type="match status" value="1"/>
</dbReference>
<feature type="domain" description="RNA polymerase sigma factor 70 region 4 type 2" evidence="6">
    <location>
        <begin position="123"/>
        <end position="175"/>
    </location>
</feature>
<dbReference type="Pfam" id="PF04542">
    <property type="entry name" value="Sigma70_r2"/>
    <property type="match status" value="1"/>
</dbReference>
<comment type="caution">
    <text evidence="7">The sequence shown here is derived from an EMBL/GenBank/DDBJ whole genome shotgun (WGS) entry which is preliminary data.</text>
</comment>
<dbReference type="PANTHER" id="PTHR43133:SF46">
    <property type="entry name" value="RNA POLYMERASE SIGMA-70 FACTOR ECF SUBFAMILY"/>
    <property type="match status" value="1"/>
</dbReference>
<dbReference type="Gene3D" id="1.10.10.10">
    <property type="entry name" value="Winged helix-like DNA-binding domain superfamily/Winged helix DNA-binding domain"/>
    <property type="match status" value="1"/>
</dbReference>
<evidence type="ECO:0000313" key="7">
    <source>
        <dbReference type="EMBL" id="NML39461.1"/>
    </source>
</evidence>
<keyword evidence="3" id="KW-0731">Sigma factor</keyword>
<dbReference type="PRINTS" id="PR00038">
    <property type="entry name" value="HTHLUXR"/>
</dbReference>
<dbReference type="EMBL" id="JABBGC010000002">
    <property type="protein sequence ID" value="NML39461.1"/>
    <property type="molecule type" value="Genomic_DNA"/>
</dbReference>
<evidence type="ECO:0000256" key="3">
    <source>
        <dbReference type="ARBA" id="ARBA00023082"/>
    </source>
</evidence>
<feature type="domain" description="RNA polymerase sigma-70 region 2" evidence="5">
    <location>
        <begin position="26"/>
        <end position="93"/>
    </location>
</feature>
<dbReference type="InterPro" id="IPR036388">
    <property type="entry name" value="WH-like_DNA-bd_sf"/>
</dbReference>
<dbReference type="GO" id="GO:0016987">
    <property type="term" value="F:sigma factor activity"/>
    <property type="evidence" value="ECO:0007669"/>
    <property type="project" value="UniProtKB-KW"/>
</dbReference>
<dbReference type="InterPro" id="IPR013325">
    <property type="entry name" value="RNA_pol_sigma_r2"/>
</dbReference>
<reference evidence="7 8" key="1">
    <citation type="submission" date="2020-04" db="EMBL/GenBank/DDBJ databases">
        <title>Chitinophaga sp. G-6-1-13 sp. nov., isolated from soil.</title>
        <authorList>
            <person name="Dahal R.H."/>
            <person name="Chaudhary D.K."/>
        </authorList>
    </citation>
    <scope>NUCLEOTIDE SEQUENCE [LARGE SCALE GENOMIC DNA]</scope>
    <source>
        <strain evidence="7 8">G-6-1-13</strain>
    </source>
</reference>
<keyword evidence="4" id="KW-0804">Transcription</keyword>
<keyword evidence="2" id="KW-0805">Transcription regulation</keyword>
<proteinExistence type="inferred from homology"/>
<dbReference type="AlphaFoldDB" id="A0A848GPI2"/>
<dbReference type="SUPFAM" id="SSF88659">
    <property type="entry name" value="Sigma3 and sigma4 domains of RNA polymerase sigma factors"/>
    <property type="match status" value="1"/>
</dbReference>
<evidence type="ECO:0000256" key="2">
    <source>
        <dbReference type="ARBA" id="ARBA00023015"/>
    </source>
</evidence>
<dbReference type="GO" id="GO:0006352">
    <property type="term" value="P:DNA-templated transcription initiation"/>
    <property type="evidence" value="ECO:0007669"/>
    <property type="project" value="InterPro"/>
</dbReference>
<gene>
    <name evidence="7" type="ORF">HHL17_19830</name>
</gene>
<organism evidence="7 8">
    <name type="scientific">Chitinophaga fulva</name>
    <dbReference type="NCBI Taxonomy" id="2728842"/>
    <lineage>
        <taxon>Bacteria</taxon>
        <taxon>Pseudomonadati</taxon>
        <taxon>Bacteroidota</taxon>
        <taxon>Chitinophagia</taxon>
        <taxon>Chitinophagales</taxon>
        <taxon>Chitinophagaceae</taxon>
        <taxon>Chitinophaga</taxon>
    </lineage>
</organism>
<evidence type="ECO:0000259" key="5">
    <source>
        <dbReference type="Pfam" id="PF04542"/>
    </source>
</evidence>